<dbReference type="STRING" id="658196.A0A397S6Q4"/>
<keyword evidence="4" id="KW-1185">Reference proteome</keyword>
<evidence type="ECO:0000313" key="4">
    <source>
        <dbReference type="Proteomes" id="UP000265703"/>
    </source>
</evidence>
<dbReference type="EMBL" id="QKYT01000709">
    <property type="protein sequence ID" value="RIA82060.1"/>
    <property type="molecule type" value="Genomic_DNA"/>
</dbReference>
<evidence type="ECO:0000256" key="2">
    <source>
        <dbReference type="SAM" id="MobiDB-lite"/>
    </source>
</evidence>
<comment type="caution">
    <text evidence="3">The sequence shown here is derived from an EMBL/GenBank/DDBJ whole genome shotgun (WGS) entry which is preliminary data.</text>
</comment>
<reference evidence="3 4" key="1">
    <citation type="submission" date="2018-06" db="EMBL/GenBank/DDBJ databases">
        <title>Comparative genomics reveals the genomic features of Rhizophagus irregularis, R. cerebriforme, R. diaphanum and Gigaspora rosea, and their symbiotic lifestyle signature.</title>
        <authorList>
            <person name="Morin E."/>
            <person name="San Clemente H."/>
            <person name="Chen E.C.H."/>
            <person name="De La Providencia I."/>
            <person name="Hainaut M."/>
            <person name="Kuo A."/>
            <person name="Kohler A."/>
            <person name="Murat C."/>
            <person name="Tang N."/>
            <person name="Roy S."/>
            <person name="Loubradou J."/>
            <person name="Henrissat B."/>
            <person name="Grigoriev I.V."/>
            <person name="Corradi N."/>
            <person name="Roux C."/>
            <person name="Martin F.M."/>
        </authorList>
    </citation>
    <scope>NUCLEOTIDE SEQUENCE [LARGE SCALE GENOMIC DNA]</scope>
    <source>
        <strain evidence="3 4">DAOM 227022</strain>
    </source>
</reference>
<accession>A0A397S6Q4</accession>
<feature type="compositionally biased region" description="Polar residues" evidence="2">
    <location>
        <begin position="1"/>
        <end position="30"/>
    </location>
</feature>
<feature type="region of interest" description="Disordered" evidence="2">
    <location>
        <begin position="488"/>
        <end position="548"/>
    </location>
</feature>
<sequence>MTDYAQSYENPHPISNENDMFHSPNTNPSDDTLKSYAEEEKNVYSGMPLPTEMHYIPHNNNRITYNEDYNTLTQPFDNITKSEEKKEEPYYNHNQDKLLNEKKNKDLQYDYDNLQEKDLDSTNKSNKDRKIKSQEQKIIDKLQQSLELKENQVQNLEKEKEDLDAKNVNLRSKLEEVIKQNALLKDEASNYQSALGVATSFQLSDDDQNHGVKLTNDISELHDNIKKYITNLKQDVVVNMDEVKKLLLHYKCPTKIKSQKKDRLLIQAVLHRHVIETIFEYASQYFEEPGKHEADIVRNESLLSELLAHTSKCRAGNDEITRVGPTKLRQQIYSILSNRGFANVISSDGENEHPFINSRKEQLNKVMNQLRTIKDNQKKTASDNLAADIIREVVKIFWFRLKVQEPVAEFFWIPQNIKVDPTIMEVNQTQNGDDDDDDDLHVNLYVDLCYFPQIGRDLDTNNQKTYTLAKVITRTFQYDDQQFQEIISQQSRQPQQNQEQPTQPTQSIQPTQPTQSTQPIQPTQSTQPTQPTQSTQPKQKTGKTGFLGTIFGRILK</sequence>
<dbReference type="OrthoDB" id="2347656at2759"/>
<gene>
    <name evidence="3" type="ORF">C1645_744060</name>
</gene>
<dbReference type="Proteomes" id="UP000265703">
    <property type="component" value="Unassembled WGS sequence"/>
</dbReference>
<feature type="compositionally biased region" description="Low complexity" evidence="2">
    <location>
        <begin position="488"/>
        <end position="539"/>
    </location>
</feature>
<feature type="region of interest" description="Disordered" evidence="2">
    <location>
        <begin position="113"/>
        <end position="132"/>
    </location>
</feature>
<feature type="coiled-coil region" evidence="1">
    <location>
        <begin position="132"/>
        <end position="194"/>
    </location>
</feature>
<organism evidence="3 4">
    <name type="scientific">Glomus cerebriforme</name>
    <dbReference type="NCBI Taxonomy" id="658196"/>
    <lineage>
        <taxon>Eukaryota</taxon>
        <taxon>Fungi</taxon>
        <taxon>Fungi incertae sedis</taxon>
        <taxon>Mucoromycota</taxon>
        <taxon>Glomeromycotina</taxon>
        <taxon>Glomeromycetes</taxon>
        <taxon>Glomerales</taxon>
        <taxon>Glomeraceae</taxon>
        <taxon>Glomus</taxon>
    </lineage>
</organism>
<feature type="region of interest" description="Disordered" evidence="2">
    <location>
        <begin position="1"/>
        <end position="35"/>
    </location>
</feature>
<name>A0A397S6Q4_9GLOM</name>
<feature type="region of interest" description="Disordered" evidence="2">
    <location>
        <begin position="82"/>
        <end position="102"/>
    </location>
</feature>
<keyword evidence="1" id="KW-0175">Coiled coil</keyword>
<evidence type="ECO:0000313" key="3">
    <source>
        <dbReference type="EMBL" id="RIA82060.1"/>
    </source>
</evidence>
<dbReference type="AlphaFoldDB" id="A0A397S6Q4"/>
<protein>
    <submittedName>
        <fullName evidence="3">Uncharacterized protein</fullName>
    </submittedName>
</protein>
<evidence type="ECO:0000256" key="1">
    <source>
        <dbReference type="SAM" id="Coils"/>
    </source>
</evidence>
<proteinExistence type="predicted"/>